<dbReference type="RefSeq" id="WP_301815789.1">
    <property type="nucleotide sequence ID" value="NZ_JAUJZH010000040.1"/>
</dbReference>
<dbReference type="Gene3D" id="3.30.420.40">
    <property type="match status" value="2"/>
</dbReference>
<evidence type="ECO:0000256" key="1">
    <source>
        <dbReference type="ARBA" id="ARBA00022741"/>
    </source>
</evidence>
<comment type="caution">
    <text evidence="3">The sequence shown here is derived from an EMBL/GenBank/DDBJ whole genome shotgun (WGS) entry which is preliminary data.</text>
</comment>
<evidence type="ECO:0000313" key="4">
    <source>
        <dbReference type="Proteomes" id="UP001169027"/>
    </source>
</evidence>
<dbReference type="PANTHER" id="PTHR19375">
    <property type="entry name" value="HEAT SHOCK PROTEIN 70KDA"/>
    <property type="match status" value="1"/>
</dbReference>
<gene>
    <name evidence="3" type="ORF">Q2T77_34600</name>
</gene>
<proteinExistence type="predicted"/>
<dbReference type="InterPro" id="IPR013126">
    <property type="entry name" value="Hsp_70_fam"/>
</dbReference>
<organism evidence="3 4">
    <name type="scientific">Variovorax ginsengisoli</name>
    <dbReference type="NCBI Taxonomy" id="363844"/>
    <lineage>
        <taxon>Bacteria</taxon>
        <taxon>Pseudomonadati</taxon>
        <taxon>Pseudomonadota</taxon>
        <taxon>Betaproteobacteria</taxon>
        <taxon>Burkholderiales</taxon>
        <taxon>Comamonadaceae</taxon>
        <taxon>Variovorax</taxon>
    </lineage>
</organism>
<dbReference type="Gene3D" id="3.90.640.10">
    <property type="entry name" value="Actin, Chain A, domain 4"/>
    <property type="match status" value="1"/>
</dbReference>
<reference evidence="3" key="1">
    <citation type="submission" date="2023-06" db="EMBL/GenBank/DDBJ databases">
        <authorList>
            <person name="Jiang Y."/>
            <person name="Liu Q."/>
        </authorList>
    </citation>
    <scope>NUCLEOTIDE SEQUENCE</scope>
    <source>
        <strain evidence="3">CGMCC 1.12090</strain>
    </source>
</reference>
<dbReference type="CDD" id="cd10170">
    <property type="entry name" value="ASKHA_NBD_HSP70"/>
    <property type="match status" value="1"/>
</dbReference>
<keyword evidence="1" id="KW-0547">Nucleotide-binding</keyword>
<keyword evidence="4" id="KW-1185">Reference proteome</keyword>
<dbReference type="InterPro" id="IPR021030">
    <property type="entry name" value="DUF3731"/>
</dbReference>
<dbReference type="Pfam" id="PF00012">
    <property type="entry name" value="HSP70"/>
    <property type="match status" value="1"/>
</dbReference>
<dbReference type="Pfam" id="PF12531">
    <property type="entry name" value="DUF3731"/>
    <property type="match status" value="1"/>
</dbReference>
<dbReference type="SUPFAM" id="SSF53067">
    <property type="entry name" value="Actin-like ATPase domain"/>
    <property type="match status" value="2"/>
</dbReference>
<sequence length="922" mass="99181">MSAAWTVGIDLGTTHTVVACAPAQGRVDAIRLFDIEQLVAPGEVAARPLLPSMRYHPAPGELALGDLALPWAPDAAGNAAVIGSLARQLGAQVPGRLVVSAKSWLSHAAVDRLAPILPWGAAADVSKVSPVEASASYLAHLRAAWNHRYPTALLEHQELVLTVPASFDDAARALTVEAARDAGLPLLRLLEEPQAALYDWLFRHRDALGKALERTRLVLVCDVGGGTTDLSLVRVDWDGGEPRLERIAVGRHLMLGGDNMDLALAHLVEARLDTAAGQTAARVSAGQLSQLVERCRAAKERLLAADAPASAQLTLLGAGSRLVGGARSVTLSREEVERIVVDGFFPQVAATELPRRERASGLVAFGLPYASDPAVTRHIAGFLQQHASAGLPDALLLNGGVFRADAIAARLHATLGAWRGAPLQTLHNADPDVAIARGAVAYALARRGLAPKIGGGSARSYFLPIDDGKGRAVCVLPHGSEEGREIRLEGRNFELRVGEPVRFRLVSTTAGGAGQPTPLAGELVDLRERDVQPLPPVATVVRADGGTARRHIPVQLVTMLTEVGTLEVHCISASDPMQRWKLEFQLRTDSTAPASAGAGLPARFGEALECIERVFGARDREVGPKAVKQLRTQLEALLGSRERWPTALLRPLFDALWQRARGRHRSADHERLWLSLAGWCLRPGFGDALDGWRIEQLWSIFEQGVQHSRDRQVDAEWWTLWRRVAGGLDDAAQARLLEDFAINLRGEEAGIHARPPRLVKGGWDDMVRMGASLERIPADHKVEIGDWLVERLQRPGAAGDPQARDTWTLWAIGRIGARAPLYGSAHGVVPAAAAVAWLDALLALDWRRVEGAAAAAANLARLSGDRARDLSLEARERVIARLEAHRAPAPWIARVREVVPLDEAGERGVFGEALPPGLRLIG</sequence>
<keyword evidence="2" id="KW-0067">ATP-binding</keyword>
<dbReference type="PRINTS" id="PR00301">
    <property type="entry name" value="HEATSHOCK70"/>
</dbReference>
<evidence type="ECO:0000313" key="3">
    <source>
        <dbReference type="EMBL" id="MDO1537392.1"/>
    </source>
</evidence>
<name>A0ABT8SGS5_9BURK</name>
<protein>
    <submittedName>
        <fullName evidence="3">Hsp70 family protein</fullName>
    </submittedName>
</protein>
<dbReference type="InterPro" id="IPR043129">
    <property type="entry name" value="ATPase_NBD"/>
</dbReference>
<accession>A0ABT8SGS5</accession>
<dbReference type="Proteomes" id="UP001169027">
    <property type="component" value="Unassembled WGS sequence"/>
</dbReference>
<evidence type="ECO:0000256" key="2">
    <source>
        <dbReference type="ARBA" id="ARBA00022840"/>
    </source>
</evidence>
<dbReference type="EMBL" id="JAUKVY010000040">
    <property type="protein sequence ID" value="MDO1537392.1"/>
    <property type="molecule type" value="Genomic_DNA"/>
</dbReference>